<dbReference type="AlphaFoldDB" id="A0A7W8EIW3"/>
<reference evidence="2 3" key="1">
    <citation type="submission" date="2020-08" db="EMBL/GenBank/DDBJ databases">
        <title>Genomic Encyclopedia of Type Strains, Phase IV (KMG-IV): sequencing the most valuable type-strain genomes for metagenomic binning, comparative biology and taxonomic classification.</title>
        <authorList>
            <person name="Goeker M."/>
        </authorList>
    </citation>
    <scope>NUCLEOTIDE SEQUENCE [LARGE SCALE GENOMIC DNA]</scope>
    <source>
        <strain evidence="2 3">DSM 45385</strain>
    </source>
</reference>
<dbReference type="EMBL" id="JACHIN010000009">
    <property type="protein sequence ID" value="MBB5080951.1"/>
    <property type="molecule type" value="Genomic_DNA"/>
</dbReference>
<dbReference type="Proteomes" id="UP000568380">
    <property type="component" value="Unassembled WGS sequence"/>
</dbReference>
<feature type="signal peptide" evidence="1">
    <location>
        <begin position="1"/>
        <end position="27"/>
    </location>
</feature>
<evidence type="ECO:0000313" key="3">
    <source>
        <dbReference type="Proteomes" id="UP000568380"/>
    </source>
</evidence>
<dbReference type="RefSeq" id="WP_184967848.1">
    <property type="nucleotide sequence ID" value="NZ_JACHIN010000009.1"/>
</dbReference>
<protein>
    <submittedName>
        <fullName evidence="2">Uncharacterized protein</fullName>
    </submittedName>
</protein>
<organism evidence="2 3">
    <name type="scientific">Nonomuraea endophytica</name>
    <dbReference type="NCBI Taxonomy" id="714136"/>
    <lineage>
        <taxon>Bacteria</taxon>
        <taxon>Bacillati</taxon>
        <taxon>Actinomycetota</taxon>
        <taxon>Actinomycetes</taxon>
        <taxon>Streptosporangiales</taxon>
        <taxon>Streptosporangiaceae</taxon>
        <taxon>Nonomuraea</taxon>
    </lineage>
</organism>
<evidence type="ECO:0000313" key="2">
    <source>
        <dbReference type="EMBL" id="MBB5080951.1"/>
    </source>
</evidence>
<sequence>MKKPITLLLAGFAAAAALGAAPASATAQGRLVLTTDTGTSRVVTYASCAQPSNTVGVNGLVAFQNTPAPGCAVSLRKGAQSHVLCVGHGAIPAAFRDGATIRIQQGASFPCR</sequence>
<keyword evidence="1" id="KW-0732">Signal</keyword>
<feature type="chain" id="PRO_5038533630" evidence="1">
    <location>
        <begin position="28"/>
        <end position="112"/>
    </location>
</feature>
<name>A0A7W8EIW3_9ACTN</name>
<evidence type="ECO:0000256" key="1">
    <source>
        <dbReference type="SAM" id="SignalP"/>
    </source>
</evidence>
<comment type="caution">
    <text evidence="2">The sequence shown here is derived from an EMBL/GenBank/DDBJ whole genome shotgun (WGS) entry which is preliminary data.</text>
</comment>
<accession>A0A7W8EIW3</accession>
<keyword evidence="3" id="KW-1185">Reference proteome</keyword>
<proteinExistence type="predicted"/>
<gene>
    <name evidence="2" type="ORF">HNR40_006440</name>
</gene>